<dbReference type="InterPro" id="IPR055803">
    <property type="entry name" value="DUF7379"/>
</dbReference>
<dbReference type="EMBL" id="JAASQJ010000002">
    <property type="protein sequence ID" value="NIJ52844.1"/>
    <property type="molecule type" value="Genomic_DNA"/>
</dbReference>
<dbReference type="Gene3D" id="3.40.50.1820">
    <property type="entry name" value="alpha/beta hydrolase"/>
    <property type="match status" value="1"/>
</dbReference>
<keyword evidence="3" id="KW-1185">Reference proteome</keyword>
<reference evidence="2 3" key="1">
    <citation type="submission" date="2020-03" db="EMBL/GenBank/DDBJ databases">
        <title>Genomic Encyclopedia of Type Strains, Phase IV (KMG-IV): sequencing the most valuable type-strain genomes for metagenomic binning, comparative biology and taxonomic classification.</title>
        <authorList>
            <person name="Goeker M."/>
        </authorList>
    </citation>
    <scope>NUCLEOTIDE SEQUENCE [LARGE SCALE GENOMIC DNA]</scope>
    <source>
        <strain evidence="2 3">DSM 102865</strain>
    </source>
</reference>
<evidence type="ECO:0000313" key="3">
    <source>
        <dbReference type="Proteomes" id="UP001179181"/>
    </source>
</evidence>
<dbReference type="InterPro" id="IPR029058">
    <property type="entry name" value="AB_hydrolase_fold"/>
</dbReference>
<feature type="domain" description="DUF7379" evidence="1">
    <location>
        <begin position="145"/>
        <end position="221"/>
    </location>
</feature>
<proteinExistence type="predicted"/>
<dbReference type="Proteomes" id="UP001179181">
    <property type="component" value="Unassembled WGS sequence"/>
</dbReference>
<sequence length="525" mass="59904">MMAKTKIDTKKGYYPIVYVRGFTPTSGSREEAFYDAYYGYAETSVEKRNAVPPNYLEPIVFEGQLIRFLKEYRYVDAANGGLALALSNAWGTTQDPARSLWISRFYDKDVISDRVRRIEDHAGDLKELICKTIPDELKKADVDLGENDEDYKVIIIAHSMGGLVSRCLIQNLLSANEEDPEQWIHRFVTIGTPHGGIELGAVPDFLEDLLAGQANLLNGAIFKEERMRDYLKLTKKVGGELPSLQSLNDTYPEGKCLCLIGSDYSSYSAVRKATGNHSDGLVRQDRAYIKGAYWANVHRAHSGRKGIVNSFETYENIRRFLFGNTRVRIWFEKIELNIVKPGDKIKEFFDIEFSLSIRGTGIYLHQRKQNPCENAFRKKREEFPLTDLHLHTGFLDTTLKPKGDPFSQFLLAFKVSQHQVKENFLFETQFPERTVYSESMDVRVNLNNIEIPGKSMVDFRWLSETLDMSDENSWIPATLDNGIFKFPFRKAETISGTLCIEATAWNEKIAQLRGADVAMRTVKND</sequence>
<evidence type="ECO:0000313" key="2">
    <source>
        <dbReference type="EMBL" id="NIJ52844.1"/>
    </source>
</evidence>
<comment type="caution">
    <text evidence="2">The sequence shown here is derived from an EMBL/GenBank/DDBJ whole genome shotgun (WGS) entry which is preliminary data.</text>
</comment>
<dbReference type="SUPFAM" id="SSF53474">
    <property type="entry name" value="alpha/beta-Hydrolases"/>
    <property type="match status" value="1"/>
</dbReference>
<organism evidence="2 3">
    <name type="scientific">Dyadobacter arcticus</name>
    <dbReference type="NCBI Taxonomy" id="1078754"/>
    <lineage>
        <taxon>Bacteria</taxon>
        <taxon>Pseudomonadati</taxon>
        <taxon>Bacteroidota</taxon>
        <taxon>Cytophagia</taxon>
        <taxon>Cytophagales</taxon>
        <taxon>Spirosomataceae</taxon>
        <taxon>Dyadobacter</taxon>
    </lineage>
</organism>
<evidence type="ECO:0000259" key="1">
    <source>
        <dbReference type="Pfam" id="PF24096"/>
    </source>
</evidence>
<gene>
    <name evidence="2" type="ORF">FHS68_002014</name>
</gene>
<dbReference type="RefSeq" id="WP_167269561.1">
    <property type="nucleotide sequence ID" value="NZ_JAASQJ010000002.1"/>
</dbReference>
<name>A0ABX0UL99_9BACT</name>
<accession>A0ABX0UL99</accession>
<protein>
    <submittedName>
        <fullName evidence="2">Pimeloyl-ACP methyl ester carboxylesterase</fullName>
    </submittedName>
</protein>
<dbReference type="Pfam" id="PF24096">
    <property type="entry name" value="DUF7379"/>
    <property type="match status" value="1"/>
</dbReference>